<sequence length="450" mass="51484">MPDPDSQWLIILILKVSVIILSLCLGLFASLSYAVITKIGEQELNHWKSDSVKIRAKINFLGKNYIKKITSLKVAQGFFTMMAIVILNQTLEEHILMSHPIIVFVIDVILYLLIIRLFTRLTQNNHKVKLNKIVTMSNVLVRLFYPVVSVMLKNEENKTADKNDEVQTPTNWTDIVDLIKEGRATGELDHDEFEMINGVLTLHEKMAREVMVPRIDAEMIDIQNDNQRNIDDILESRYSRFPVYSEDKDNVLGVVHVKNLAKQAYASGFDRLTIRKLLQPALFVQETITLDELMYKMKETQNQMAILLDEYGGVVGLVTLEDLLEEIVGEIEDESDIPFESYYRLADNKFLVRGRMLLVDFNTEFGTNLKMSDIDTVAGFIIGKSETIPEVGQKLTVETEDGVVLETLEVLEDTQITRVKVTLPPKYVQLLNEKEQSKLELRDKMEVGLE</sequence>
<keyword evidence="2 3" id="KW-0129">CBS domain</keyword>
<dbReference type="OrthoDB" id="9798188at2"/>
<evidence type="ECO:0000256" key="3">
    <source>
        <dbReference type="PROSITE-ProRule" id="PRU00703"/>
    </source>
</evidence>
<dbReference type="AlphaFoldDB" id="A0A0R2KVS6"/>
<gene>
    <name evidence="6" type="ORF">IV53_GL000287</name>
</gene>
<dbReference type="PANTHER" id="PTHR22777:SF17">
    <property type="entry name" value="UPF0053 PROTEIN SLL0260"/>
    <property type="match status" value="1"/>
</dbReference>
<dbReference type="RefSeq" id="WP_035463482.1">
    <property type="nucleotide sequence ID" value="NZ_AUHP01000013.1"/>
</dbReference>
<feature type="transmembrane region" description="Helical" evidence="4">
    <location>
        <begin position="72"/>
        <end position="91"/>
    </location>
</feature>
<dbReference type="Pfam" id="PF03471">
    <property type="entry name" value="CorC_HlyC"/>
    <property type="match status" value="1"/>
</dbReference>
<evidence type="ECO:0000256" key="1">
    <source>
        <dbReference type="ARBA" id="ARBA00022737"/>
    </source>
</evidence>
<comment type="caution">
    <text evidence="6">The sequence shown here is derived from an EMBL/GenBank/DDBJ whole genome shotgun (WGS) entry which is preliminary data.</text>
</comment>
<keyword evidence="4" id="KW-0472">Membrane</keyword>
<evidence type="ECO:0000313" key="6">
    <source>
        <dbReference type="EMBL" id="KRN90372.1"/>
    </source>
</evidence>
<feature type="transmembrane region" description="Helical" evidence="4">
    <location>
        <begin position="97"/>
        <end position="118"/>
    </location>
</feature>
<dbReference type="InterPro" id="IPR000644">
    <property type="entry name" value="CBS_dom"/>
</dbReference>
<dbReference type="PATRIC" id="fig|1122146.4.peg.293"/>
<keyword evidence="7" id="KW-1185">Reference proteome</keyword>
<keyword evidence="4" id="KW-0812">Transmembrane</keyword>
<dbReference type="InterPro" id="IPR005170">
    <property type="entry name" value="Transptr-assoc_dom"/>
</dbReference>
<evidence type="ECO:0000259" key="5">
    <source>
        <dbReference type="PROSITE" id="PS51371"/>
    </source>
</evidence>
<name>A0A0R2KVS6_9LACO</name>
<dbReference type="InterPro" id="IPR016169">
    <property type="entry name" value="FAD-bd_PCMH_sub2"/>
</dbReference>
<dbReference type="InterPro" id="IPR046342">
    <property type="entry name" value="CBS_dom_sf"/>
</dbReference>
<keyword evidence="4" id="KW-1133">Transmembrane helix</keyword>
<evidence type="ECO:0000256" key="2">
    <source>
        <dbReference type="ARBA" id="ARBA00023122"/>
    </source>
</evidence>
<dbReference type="GO" id="GO:0005886">
    <property type="term" value="C:plasma membrane"/>
    <property type="evidence" value="ECO:0007669"/>
    <property type="project" value="TreeGrafter"/>
</dbReference>
<feature type="domain" description="CBS" evidence="5">
    <location>
        <begin position="277"/>
        <end position="334"/>
    </location>
</feature>
<dbReference type="SUPFAM" id="SSF54631">
    <property type="entry name" value="CBS-domain pair"/>
    <property type="match status" value="1"/>
</dbReference>
<dbReference type="Proteomes" id="UP000051500">
    <property type="component" value="Unassembled WGS sequence"/>
</dbReference>
<accession>A0A0R2KVS6</accession>
<evidence type="ECO:0000313" key="7">
    <source>
        <dbReference type="Proteomes" id="UP000051500"/>
    </source>
</evidence>
<reference evidence="6 7" key="1">
    <citation type="journal article" date="2015" name="Genome Announc.">
        <title>Expanding the biotechnology potential of lactobacilli through comparative genomics of 213 strains and associated genera.</title>
        <authorList>
            <person name="Sun Z."/>
            <person name="Harris H.M."/>
            <person name="McCann A."/>
            <person name="Guo C."/>
            <person name="Argimon S."/>
            <person name="Zhang W."/>
            <person name="Yang X."/>
            <person name="Jeffery I.B."/>
            <person name="Cooney J.C."/>
            <person name="Kagawa T.F."/>
            <person name="Liu W."/>
            <person name="Song Y."/>
            <person name="Salvetti E."/>
            <person name="Wrobel A."/>
            <person name="Rasinkangas P."/>
            <person name="Parkhill J."/>
            <person name="Rea M.C."/>
            <person name="O'Sullivan O."/>
            <person name="Ritari J."/>
            <person name="Douillard F.P."/>
            <person name="Paul Ross R."/>
            <person name="Yang R."/>
            <person name="Briner A.E."/>
            <person name="Felis G.E."/>
            <person name="de Vos W.M."/>
            <person name="Barrangou R."/>
            <person name="Klaenhammer T.R."/>
            <person name="Caufield P.W."/>
            <person name="Cui Y."/>
            <person name="Zhang H."/>
            <person name="O'Toole P.W."/>
        </authorList>
    </citation>
    <scope>NUCLEOTIDE SEQUENCE [LARGE SCALE GENOMIC DNA]</scope>
    <source>
        <strain evidence="6 7">DSM 22408</strain>
    </source>
</reference>
<dbReference type="Pfam" id="PF00571">
    <property type="entry name" value="CBS"/>
    <property type="match status" value="2"/>
</dbReference>
<dbReference type="EMBL" id="JQBZ01000003">
    <property type="protein sequence ID" value="KRN90372.1"/>
    <property type="molecule type" value="Genomic_DNA"/>
</dbReference>
<dbReference type="CDD" id="cd04590">
    <property type="entry name" value="CBS_pair_CorC_HlyC_assoc"/>
    <property type="match status" value="1"/>
</dbReference>
<dbReference type="STRING" id="1122146.IV53_GL000287"/>
<organism evidence="6 7">
    <name type="scientific">Ligilactobacillus ceti DSM 22408</name>
    <dbReference type="NCBI Taxonomy" id="1122146"/>
    <lineage>
        <taxon>Bacteria</taxon>
        <taxon>Bacillati</taxon>
        <taxon>Bacillota</taxon>
        <taxon>Bacilli</taxon>
        <taxon>Lactobacillales</taxon>
        <taxon>Lactobacillaceae</taxon>
        <taxon>Ligilactobacillus</taxon>
    </lineage>
</organism>
<dbReference type="GO" id="GO:0050660">
    <property type="term" value="F:flavin adenine dinucleotide binding"/>
    <property type="evidence" value="ECO:0007669"/>
    <property type="project" value="InterPro"/>
</dbReference>
<dbReference type="eggNOG" id="COG1253">
    <property type="taxonomic scope" value="Bacteria"/>
</dbReference>
<dbReference type="FunFam" id="3.10.580.10:FF:000002">
    <property type="entry name" value="Magnesium/cobalt efflux protein CorC"/>
    <property type="match status" value="1"/>
</dbReference>
<feature type="transmembrane region" description="Helical" evidence="4">
    <location>
        <begin position="130"/>
        <end position="152"/>
    </location>
</feature>
<evidence type="ECO:0000256" key="4">
    <source>
        <dbReference type="SAM" id="Phobius"/>
    </source>
</evidence>
<keyword evidence="1" id="KW-0677">Repeat</keyword>
<dbReference type="SMART" id="SM01091">
    <property type="entry name" value="CorC_HlyC"/>
    <property type="match status" value="1"/>
</dbReference>
<dbReference type="PROSITE" id="PS51371">
    <property type="entry name" value="CBS"/>
    <property type="match status" value="1"/>
</dbReference>
<protein>
    <submittedName>
        <fullName evidence="6">Hemolysin</fullName>
    </submittedName>
</protein>
<dbReference type="Gene3D" id="3.30.465.10">
    <property type="match status" value="1"/>
</dbReference>
<dbReference type="InterPro" id="IPR036318">
    <property type="entry name" value="FAD-bd_PCMH-like_sf"/>
</dbReference>
<dbReference type="SUPFAM" id="SSF56176">
    <property type="entry name" value="FAD-binding/transporter-associated domain-like"/>
    <property type="match status" value="1"/>
</dbReference>
<dbReference type="InterPro" id="IPR044751">
    <property type="entry name" value="Ion_transp-like_CBS"/>
</dbReference>
<dbReference type="PANTHER" id="PTHR22777">
    <property type="entry name" value="HEMOLYSIN-RELATED"/>
    <property type="match status" value="1"/>
</dbReference>
<dbReference type="Gene3D" id="3.10.580.10">
    <property type="entry name" value="CBS-domain"/>
    <property type="match status" value="1"/>
</dbReference>
<proteinExistence type="predicted"/>
<feature type="transmembrane region" description="Helical" evidence="4">
    <location>
        <begin position="6"/>
        <end position="36"/>
    </location>
</feature>